<proteinExistence type="predicted"/>
<dbReference type="PANTHER" id="PTHR43877:SF2">
    <property type="entry name" value="AMINOALKYLPHOSPHONATE N-ACETYLTRANSFERASE-RELATED"/>
    <property type="match status" value="1"/>
</dbReference>
<keyword evidence="2" id="KW-0012">Acyltransferase</keyword>
<dbReference type="InterPro" id="IPR050832">
    <property type="entry name" value="Bact_Acetyltransf"/>
</dbReference>
<dbReference type="RefSeq" id="WP_189299464.1">
    <property type="nucleotide sequence ID" value="NZ_BMRP01000007.1"/>
</dbReference>
<accession>A0ABQ2UYK0</accession>
<comment type="caution">
    <text evidence="4">The sequence shown here is derived from an EMBL/GenBank/DDBJ whole genome shotgun (WGS) entry which is preliminary data.</text>
</comment>
<organism evidence="4 5">
    <name type="scientific">Streptomyces albospinus</name>
    <dbReference type="NCBI Taxonomy" id="285515"/>
    <lineage>
        <taxon>Bacteria</taxon>
        <taxon>Bacillati</taxon>
        <taxon>Actinomycetota</taxon>
        <taxon>Actinomycetes</taxon>
        <taxon>Kitasatosporales</taxon>
        <taxon>Streptomycetaceae</taxon>
        <taxon>Streptomyces</taxon>
    </lineage>
</organism>
<dbReference type="Gene3D" id="3.40.630.30">
    <property type="match status" value="1"/>
</dbReference>
<sequence>MSEPEIRAARPDERAVVEELFTEASTWLVARGIDQWQYPPRRDLITAALRRGEVLLALRGRRPVGTVQLDGFADPEFRESGDRPESALSAHRMAVGRQAAGEGVGAALPDWAADRAAAAGKAHLRLDAWKDNPGLHRCHRTAGFVPVRVVDLPHRRSGAAFQRAA</sequence>
<dbReference type="Pfam" id="PF00583">
    <property type="entry name" value="Acetyltransf_1"/>
    <property type="match status" value="1"/>
</dbReference>
<dbReference type="PROSITE" id="PS51186">
    <property type="entry name" value="GNAT"/>
    <property type="match status" value="1"/>
</dbReference>
<keyword evidence="5" id="KW-1185">Reference proteome</keyword>
<dbReference type="InterPro" id="IPR000182">
    <property type="entry name" value="GNAT_dom"/>
</dbReference>
<name>A0ABQ2UYK0_9ACTN</name>
<dbReference type="InterPro" id="IPR016181">
    <property type="entry name" value="Acyl_CoA_acyltransferase"/>
</dbReference>
<keyword evidence="1" id="KW-0808">Transferase</keyword>
<reference evidence="5" key="1">
    <citation type="journal article" date="2019" name="Int. J. Syst. Evol. Microbiol.">
        <title>The Global Catalogue of Microorganisms (GCM) 10K type strain sequencing project: providing services to taxonomists for standard genome sequencing and annotation.</title>
        <authorList>
            <consortium name="The Broad Institute Genomics Platform"/>
            <consortium name="The Broad Institute Genome Sequencing Center for Infectious Disease"/>
            <person name="Wu L."/>
            <person name="Ma J."/>
        </authorList>
    </citation>
    <scope>NUCLEOTIDE SEQUENCE [LARGE SCALE GENOMIC DNA]</scope>
    <source>
        <strain evidence="5">JCM 3399</strain>
    </source>
</reference>
<dbReference type="EMBL" id="BMRP01000007">
    <property type="protein sequence ID" value="GGU59638.1"/>
    <property type="molecule type" value="Genomic_DNA"/>
</dbReference>
<dbReference type="SUPFAM" id="SSF55729">
    <property type="entry name" value="Acyl-CoA N-acyltransferases (Nat)"/>
    <property type="match status" value="1"/>
</dbReference>
<feature type="domain" description="N-acetyltransferase" evidence="3">
    <location>
        <begin position="4"/>
        <end position="165"/>
    </location>
</feature>
<gene>
    <name evidence="4" type="ORF">GCM10010211_25730</name>
</gene>
<dbReference type="PANTHER" id="PTHR43877">
    <property type="entry name" value="AMINOALKYLPHOSPHONATE N-ACETYLTRANSFERASE-RELATED-RELATED"/>
    <property type="match status" value="1"/>
</dbReference>
<dbReference type="Proteomes" id="UP000654471">
    <property type="component" value="Unassembled WGS sequence"/>
</dbReference>
<evidence type="ECO:0000313" key="5">
    <source>
        <dbReference type="Proteomes" id="UP000654471"/>
    </source>
</evidence>
<protein>
    <recommendedName>
        <fullName evidence="3">N-acetyltransferase domain-containing protein</fullName>
    </recommendedName>
</protein>
<evidence type="ECO:0000313" key="4">
    <source>
        <dbReference type="EMBL" id="GGU59638.1"/>
    </source>
</evidence>
<evidence type="ECO:0000259" key="3">
    <source>
        <dbReference type="PROSITE" id="PS51186"/>
    </source>
</evidence>
<evidence type="ECO:0000256" key="2">
    <source>
        <dbReference type="ARBA" id="ARBA00023315"/>
    </source>
</evidence>
<evidence type="ECO:0000256" key="1">
    <source>
        <dbReference type="ARBA" id="ARBA00022679"/>
    </source>
</evidence>